<protein>
    <recommendedName>
        <fullName evidence="2">site-specific DNA-methyltransferase (adenine-specific)</fullName>
        <ecNumber evidence="2">2.1.1.72</ecNumber>
    </recommendedName>
</protein>
<dbReference type="GO" id="GO:0009007">
    <property type="term" value="F:site-specific DNA-methyltransferase (adenine-specific) activity"/>
    <property type="evidence" value="ECO:0007669"/>
    <property type="project" value="UniProtKB-EC"/>
</dbReference>
<dbReference type="GO" id="GO:0003677">
    <property type="term" value="F:DNA binding"/>
    <property type="evidence" value="ECO:0007669"/>
    <property type="project" value="UniProtKB-KW"/>
</dbReference>
<dbReference type="Gene3D" id="3.30.565.10">
    <property type="entry name" value="Histidine kinase-like ATPase, C-terminal domain"/>
    <property type="match status" value="1"/>
</dbReference>
<evidence type="ECO:0000256" key="7">
    <source>
        <dbReference type="ARBA" id="ARBA00023125"/>
    </source>
</evidence>
<proteinExistence type="inferred from homology"/>
<keyword evidence="3 10" id="KW-0489">Methyltransferase</keyword>
<comment type="catalytic activity">
    <reaction evidence="8">
        <text>a 2'-deoxyadenosine in DNA + S-adenosyl-L-methionine = an N(6)-methyl-2'-deoxyadenosine in DNA + S-adenosyl-L-homocysteine + H(+)</text>
        <dbReference type="Rhea" id="RHEA:15197"/>
        <dbReference type="Rhea" id="RHEA-COMP:12418"/>
        <dbReference type="Rhea" id="RHEA-COMP:12419"/>
        <dbReference type="ChEBI" id="CHEBI:15378"/>
        <dbReference type="ChEBI" id="CHEBI:57856"/>
        <dbReference type="ChEBI" id="CHEBI:59789"/>
        <dbReference type="ChEBI" id="CHEBI:90615"/>
        <dbReference type="ChEBI" id="CHEBI:90616"/>
        <dbReference type="EC" id="2.1.1.72"/>
    </reaction>
</comment>
<dbReference type="PANTHER" id="PTHR42933:SF3">
    <property type="entry name" value="TYPE I RESTRICTION ENZYME MJAVIII METHYLASE SUBUNIT"/>
    <property type="match status" value="1"/>
</dbReference>
<organism evidence="10 11">
    <name type="scientific">Chryseosolibacter histidini</name>
    <dbReference type="NCBI Taxonomy" id="2782349"/>
    <lineage>
        <taxon>Bacteria</taxon>
        <taxon>Pseudomonadati</taxon>
        <taxon>Bacteroidota</taxon>
        <taxon>Cytophagia</taxon>
        <taxon>Cytophagales</taxon>
        <taxon>Chryseotaleaceae</taxon>
        <taxon>Chryseosolibacter</taxon>
    </lineage>
</organism>
<dbReference type="EMBL" id="JAHESF010000027">
    <property type="protein sequence ID" value="MBT1699632.1"/>
    <property type="molecule type" value="Genomic_DNA"/>
</dbReference>
<gene>
    <name evidence="10" type="ORF">KK083_22225</name>
</gene>
<comment type="similarity">
    <text evidence="1">Belongs to the N(4)/N(6)-methyltransferase family.</text>
</comment>
<evidence type="ECO:0000256" key="3">
    <source>
        <dbReference type="ARBA" id="ARBA00022603"/>
    </source>
</evidence>
<dbReference type="EC" id="2.1.1.72" evidence="2"/>
<keyword evidence="4" id="KW-0808">Transferase</keyword>
<accession>A0AAP2DQZ7</accession>
<reference evidence="10 11" key="1">
    <citation type="submission" date="2021-05" db="EMBL/GenBank/DDBJ databases">
        <title>A Polyphasic approach of four new species of the genus Ohtaekwangia: Ohtaekwangia histidinii sp. nov., Ohtaekwangia cretensis sp. nov., Ohtaekwangia indiensis sp. nov., Ohtaekwangia reichenbachii sp. nov. from diverse environment.</title>
        <authorList>
            <person name="Octaviana S."/>
        </authorList>
    </citation>
    <scope>NUCLEOTIDE SEQUENCE [LARGE SCALE GENOMIC DNA]</scope>
    <source>
        <strain evidence="10 11">PWU4</strain>
    </source>
</reference>
<keyword evidence="6" id="KW-0680">Restriction system</keyword>
<evidence type="ECO:0000256" key="4">
    <source>
        <dbReference type="ARBA" id="ARBA00022679"/>
    </source>
</evidence>
<evidence type="ECO:0000259" key="9">
    <source>
        <dbReference type="PROSITE" id="PS50109"/>
    </source>
</evidence>
<feature type="domain" description="Histidine kinase" evidence="9">
    <location>
        <begin position="580"/>
        <end position="813"/>
    </location>
</feature>
<evidence type="ECO:0000256" key="6">
    <source>
        <dbReference type="ARBA" id="ARBA00022747"/>
    </source>
</evidence>
<evidence type="ECO:0000256" key="5">
    <source>
        <dbReference type="ARBA" id="ARBA00022691"/>
    </source>
</evidence>
<dbReference type="Pfam" id="PF02518">
    <property type="entry name" value="HATPase_c"/>
    <property type="match status" value="1"/>
</dbReference>
<dbReference type="RefSeq" id="WP_254167711.1">
    <property type="nucleotide sequence ID" value="NZ_JAHESF010000027.1"/>
</dbReference>
<dbReference type="Proteomes" id="UP001319200">
    <property type="component" value="Unassembled WGS sequence"/>
</dbReference>
<dbReference type="InterPro" id="IPR029063">
    <property type="entry name" value="SAM-dependent_MTases_sf"/>
</dbReference>
<dbReference type="SUPFAM" id="SSF116734">
    <property type="entry name" value="DNA methylase specificity domain"/>
    <property type="match status" value="1"/>
</dbReference>
<dbReference type="PROSITE" id="PS50109">
    <property type="entry name" value="HIS_KIN"/>
    <property type="match status" value="1"/>
</dbReference>
<dbReference type="AlphaFoldDB" id="A0AAP2DQZ7"/>
<sequence length="815" mass="92147">MTNESLENIQEIHFNRSDRAIAEILELLRKELSHEKYTVLLFLFVLVKDGLIVKTGKPLRSTKDFNEELSLSIDGAKVNAEVFGQIHRLYEPTIASLKPDTLGKIIDLLHRAIEALEVTGIPESFDKILYNLVESQGRFGGEAVQPIELTRFICTLSAPQPDATIYNPFAGLASFAVFMDQGQPYFGQEINLSTWAVGILRIIAHERPGTSVYTAGDSIANWNPKSQKYSLILSNPPFAYRLQHPIRSDFGTLNTCEQFLLVKGVQDLKEDGKLILLMSSGVLHHTGTEFNIRKYLVDNDLVEDVITFPGGLLSNTGIPVALIVINKAKVIKGSVRFINASKFVEISNGRKRLKDYALNSVLRTGNSEIQRLVANESIKELNYNLNVNRYFQRDYIGVSLDEVVSRVRSRRPPSGAIGKFVRIRDLKEDSQNYRLNIQEIQPLPLPAGANQVLESTILLALRWKTLKPTYFEYTGEPIYTSPDIAALTVDTTKVDIDFLFHELNSEVVAEQLGALRVGETIPSIRFEDLMSVKIQLPSIEHQRARVQGTRDAFLAVKRRELEEEALRYGLDKRLFSEFSSLKHTLGSPLQNILSNASVLLKYFKDDKNPSVKNIVDDFQKNLGEDLRDVLGSIKGDSNLIGDLLDKGEQAFDFDNYDLGIWDLSQIENEILALRNARFKFKIQVNKLILSQKDYFGIWGNPLLLQMMINNILDNADKYGFTDKAPENLVVIDLSVSEEEFVLQIKNNGKPFPKGYDKEKFITKYVTSDPHRGSGIGGYDINRIAEFLNSKWDLILNEDKLFPVEFKFNFPLVVNT</sequence>
<evidence type="ECO:0000313" key="11">
    <source>
        <dbReference type="Proteomes" id="UP001319200"/>
    </source>
</evidence>
<evidence type="ECO:0000256" key="8">
    <source>
        <dbReference type="ARBA" id="ARBA00047942"/>
    </source>
</evidence>
<dbReference type="InterPro" id="IPR044946">
    <property type="entry name" value="Restrct_endonuc_typeI_TRD_sf"/>
</dbReference>
<dbReference type="GO" id="GO:0008170">
    <property type="term" value="F:N-methyltransferase activity"/>
    <property type="evidence" value="ECO:0007669"/>
    <property type="project" value="InterPro"/>
</dbReference>
<dbReference type="PANTHER" id="PTHR42933">
    <property type="entry name" value="SLR6095 PROTEIN"/>
    <property type="match status" value="1"/>
</dbReference>
<keyword evidence="5" id="KW-0949">S-adenosyl-L-methionine</keyword>
<dbReference type="Gene3D" id="3.40.50.150">
    <property type="entry name" value="Vaccinia Virus protein VP39"/>
    <property type="match status" value="1"/>
</dbReference>
<dbReference type="SUPFAM" id="SSF55874">
    <property type="entry name" value="ATPase domain of HSP90 chaperone/DNA topoisomerase II/histidine kinase"/>
    <property type="match status" value="1"/>
</dbReference>
<comment type="caution">
    <text evidence="10">The sequence shown here is derived from an EMBL/GenBank/DDBJ whole genome shotgun (WGS) entry which is preliminary data.</text>
</comment>
<dbReference type="Gene3D" id="3.90.220.20">
    <property type="entry name" value="DNA methylase specificity domains"/>
    <property type="match status" value="1"/>
</dbReference>
<dbReference type="PROSITE" id="PS00092">
    <property type="entry name" value="N6_MTASE"/>
    <property type="match status" value="1"/>
</dbReference>
<dbReference type="GO" id="GO:0009307">
    <property type="term" value="P:DNA restriction-modification system"/>
    <property type="evidence" value="ECO:0007669"/>
    <property type="project" value="UniProtKB-KW"/>
</dbReference>
<name>A0AAP2DQZ7_9BACT</name>
<dbReference type="SUPFAM" id="SSF53335">
    <property type="entry name" value="S-adenosyl-L-methionine-dependent methyltransferases"/>
    <property type="match status" value="1"/>
</dbReference>
<dbReference type="InterPro" id="IPR002052">
    <property type="entry name" value="DNA_methylase_N6_adenine_CS"/>
</dbReference>
<evidence type="ECO:0000256" key="1">
    <source>
        <dbReference type="ARBA" id="ARBA00006594"/>
    </source>
</evidence>
<dbReference type="GO" id="GO:0032259">
    <property type="term" value="P:methylation"/>
    <property type="evidence" value="ECO:0007669"/>
    <property type="project" value="UniProtKB-KW"/>
</dbReference>
<dbReference type="SMART" id="SM00387">
    <property type="entry name" value="HATPase_c"/>
    <property type="match status" value="1"/>
</dbReference>
<dbReference type="InterPro" id="IPR051537">
    <property type="entry name" value="DNA_Adenine_Mtase"/>
</dbReference>
<evidence type="ECO:0000256" key="2">
    <source>
        <dbReference type="ARBA" id="ARBA00011900"/>
    </source>
</evidence>
<dbReference type="InterPro" id="IPR005467">
    <property type="entry name" value="His_kinase_dom"/>
</dbReference>
<dbReference type="InterPro" id="IPR036890">
    <property type="entry name" value="HATPase_C_sf"/>
</dbReference>
<dbReference type="Pfam" id="PF02384">
    <property type="entry name" value="N6_Mtase"/>
    <property type="match status" value="1"/>
</dbReference>
<dbReference type="InterPro" id="IPR003594">
    <property type="entry name" value="HATPase_dom"/>
</dbReference>
<dbReference type="InterPro" id="IPR003356">
    <property type="entry name" value="DNA_methylase_A-5"/>
</dbReference>
<keyword evidence="11" id="KW-1185">Reference proteome</keyword>
<evidence type="ECO:0000313" key="10">
    <source>
        <dbReference type="EMBL" id="MBT1699632.1"/>
    </source>
</evidence>
<keyword evidence="7" id="KW-0238">DNA-binding</keyword>